<dbReference type="PANTHER" id="PTHR13914">
    <property type="entry name" value="PROLINE OXIDASE"/>
    <property type="match status" value="1"/>
</dbReference>
<dbReference type="PANTHER" id="PTHR13914:SF34">
    <property type="entry name" value="PROLINE DEHYDROGENASE"/>
    <property type="match status" value="1"/>
</dbReference>
<dbReference type="InterPro" id="IPR029041">
    <property type="entry name" value="FAD-linked_oxidoreductase-like"/>
</dbReference>
<evidence type="ECO:0000256" key="2">
    <source>
        <dbReference type="ARBA" id="ARBA00012695"/>
    </source>
</evidence>
<dbReference type="OrthoDB" id="5464at2759"/>
<proteinExistence type="inferred from homology"/>
<keyword evidence="8" id="KW-1185">Reference proteome</keyword>
<evidence type="ECO:0000256" key="4">
    <source>
        <dbReference type="ARBA" id="ARBA00023062"/>
    </source>
</evidence>
<accession>A0A9P9HR29</accession>
<evidence type="ECO:0000256" key="1">
    <source>
        <dbReference type="ARBA" id="ARBA00005869"/>
    </source>
</evidence>
<organism evidence="7 8">
    <name type="scientific">Fusarium redolens</name>
    <dbReference type="NCBI Taxonomy" id="48865"/>
    <lineage>
        <taxon>Eukaryota</taxon>
        <taxon>Fungi</taxon>
        <taxon>Dikarya</taxon>
        <taxon>Ascomycota</taxon>
        <taxon>Pezizomycotina</taxon>
        <taxon>Sordariomycetes</taxon>
        <taxon>Hypocreomycetidae</taxon>
        <taxon>Hypocreales</taxon>
        <taxon>Nectriaceae</taxon>
        <taxon>Fusarium</taxon>
        <taxon>Fusarium redolens species complex</taxon>
    </lineage>
</organism>
<comment type="similarity">
    <text evidence="1 5">Belongs to the proline oxidase family.</text>
</comment>
<feature type="domain" description="Proline dehydrogenase" evidence="6">
    <location>
        <begin position="156"/>
        <end position="446"/>
    </location>
</feature>
<gene>
    <name evidence="7" type="ORF">BKA55DRAFT_637305</name>
</gene>
<dbReference type="AlphaFoldDB" id="A0A9P9HR29"/>
<keyword evidence="5" id="KW-0285">Flavoprotein</keyword>
<dbReference type="GO" id="GO:0010133">
    <property type="term" value="P:L-proline catabolic process to L-glutamate"/>
    <property type="evidence" value="ECO:0007669"/>
    <property type="project" value="TreeGrafter"/>
</dbReference>
<protein>
    <recommendedName>
        <fullName evidence="2 5">Proline dehydrogenase</fullName>
        <ecNumber evidence="2 5">1.5.5.2</ecNumber>
    </recommendedName>
</protein>
<dbReference type="SUPFAM" id="SSF51730">
    <property type="entry name" value="FAD-linked oxidoreductase"/>
    <property type="match status" value="1"/>
</dbReference>
<evidence type="ECO:0000256" key="3">
    <source>
        <dbReference type="ARBA" id="ARBA00023002"/>
    </source>
</evidence>
<comment type="catalytic activity">
    <reaction evidence="5">
        <text>L-proline + a quinone = (S)-1-pyrroline-5-carboxylate + a quinol + H(+)</text>
        <dbReference type="Rhea" id="RHEA:23784"/>
        <dbReference type="ChEBI" id="CHEBI:15378"/>
        <dbReference type="ChEBI" id="CHEBI:17388"/>
        <dbReference type="ChEBI" id="CHEBI:24646"/>
        <dbReference type="ChEBI" id="CHEBI:60039"/>
        <dbReference type="ChEBI" id="CHEBI:132124"/>
        <dbReference type="EC" id="1.5.5.2"/>
    </reaction>
</comment>
<dbReference type="GeneID" id="70227006"/>
<comment type="function">
    <text evidence="5">Converts proline to delta-1-pyrroline-5-carboxylate.</text>
</comment>
<evidence type="ECO:0000313" key="7">
    <source>
        <dbReference type="EMBL" id="KAH7260979.1"/>
    </source>
</evidence>
<comment type="caution">
    <text evidence="7">The sequence shown here is derived from an EMBL/GenBank/DDBJ whole genome shotgun (WGS) entry which is preliminary data.</text>
</comment>
<evidence type="ECO:0000259" key="6">
    <source>
        <dbReference type="Pfam" id="PF01619"/>
    </source>
</evidence>
<dbReference type="EC" id="1.5.5.2" evidence="2 5"/>
<dbReference type="GO" id="GO:0071949">
    <property type="term" value="F:FAD binding"/>
    <property type="evidence" value="ECO:0007669"/>
    <property type="project" value="TreeGrafter"/>
</dbReference>
<dbReference type="Proteomes" id="UP000720189">
    <property type="component" value="Unassembled WGS sequence"/>
</dbReference>
<dbReference type="RefSeq" id="XP_046052856.1">
    <property type="nucleotide sequence ID" value="XM_046197052.1"/>
</dbReference>
<dbReference type="InterPro" id="IPR015659">
    <property type="entry name" value="Proline_oxidase"/>
</dbReference>
<dbReference type="InterPro" id="IPR002872">
    <property type="entry name" value="Proline_DH_dom"/>
</dbReference>
<dbReference type="GO" id="GO:0004657">
    <property type="term" value="F:proline dehydrogenase activity"/>
    <property type="evidence" value="ECO:0007669"/>
    <property type="project" value="UniProtKB-EC"/>
</dbReference>
<keyword evidence="4 5" id="KW-0642">Proline metabolism</keyword>
<dbReference type="Pfam" id="PF01619">
    <property type="entry name" value="Pro_dh"/>
    <property type="match status" value="1"/>
</dbReference>
<keyword evidence="5" id="KW-0274">FAD</keyword>
<name>A0A9P9HR29_FUSRE</name>
<dbReference type="Gene3D" id="3.20.20.220">
    <property type="match status" value="1"/>
</dbReference>
<sequence>MLSRTAVQHQRHLLPLSSRLYVQPQIRAVSNAALRTSLKPTQASVVDEPSPLSKMPMGVLLRSVALTTVMANKWLLRPSLAFIALITQSNSVLLNPDKNPVLSRILQWTIYDHFCAGNSIAEVSNTVKYIKDLGFHGIILGYSKDVVLDPNVELPTTGIEDYPAECYRMIDEWKKGNIETLNMIESGDLLAVKVTGAGPIAVDALQAGRPMNSYLHKALNDICNETRKRGCQLWIDAEQQAMQPALDDWTIVLMREHNRNGNALIYNTIQAYLKGARQNAKRHIQLAAQEGWTVGIKLVRGAYIENEIRSLIHDTKEDTDNSYNDIADMLISRRVPDGAANLEFPDAALVLATHNADSAQKALQTQRKRLEAGLPTVPMKCAQIMGMADELSCKLLQDYEQAVRENRVTNETPKIYKCLPWGSVQECINYLYRRAVENRGAVERTQHMAQAMRQELRRRILG</sequence>
<evidence type="ECO:0000256" key="5">
    <source>
        <dbReference type="RuleBase" id="RU364054"/>
    </source>
</evidence>
<reference evidence="7" key="1">
    <citation type="journal article" date="2021" name="Nat. Commun.">
        <title>Genetic determinants of endophytism in the Arabidopsis root mycobiome.</title>
        <authorList>
            <person name="Mesny F."/>
            <person name="Miyauchi S."/>
            <person name="Thiergart T."/>
            <person name="Pickel B."/>
            <person name="Atanasova L."/>
            <person name="Karlsson M."/>
            <person name="Huettel B."/>
            <person name="Barry K.W."/>
            <person name="Haridas S."/>
            <person name="Chen C."/>
            <person name="Bauer D."/>
            <person name="Andreopoulos W."/>
            <person name="Pangilinan J."/>
            <person name="LaButti K."/>
            <person name="Riley R."/>
            <person name="Lipzen A."/>
            <person name="Clum A."/>
            <person name="Drula E."/>
            <person name="Henrissat B."/>
            <person name="Kohler A."/>
            <person name="Grigoriev I.V."/>
            <person name="Martin F.M."/>
            <person name="Hacquard S."/>
        </authorList>
    </citation>
    <scope>NUCLEOTIDE SEQUENCE</scope>
    <source>
        <strain evidence="7">MPI-CAGE-AT-0023</strain>
    </source>
</reference>
<dbReference type="EMBL" id="JAGMUX010000004">
    <property type="protein sequence ID" value="KAH7260979.1"/>
    <property type="molecule type" value="Genomic_DNA"/>
</dbReference>
<comment type="cofactor">
    <cofactor evidence="5">
        <name>FAD</name>
        <dbReference type="ChEBI" id="CHEBI:57692"/>
    </cofactor>
</comment>
<dbReference type="GO" id="GO:0005739">
    <property type="term" value="C:mitochondrion"/>
    <property type="evidence" value="ECO:0007669"/>
    <property type="project" value="TreeGrafter"/>
</dbReference>
<keyword evidence="3 5" id="KW-0560">Oxidoreductase</keyword>
<evidence type="ECO:0000313" key="8">
    <source>
        <dbReference type="Proteomes" id="UP000720189"/>
    </source>
</evidence>